<evidence type="ECO:0000256" key="1">
    <source>
        <dbReference type="SAM" id="MobiDB-lite"/>
    </source>
</evidence>
<gene>
    <name evidence="2" type="ORF">MONAX_5E002216</name>
</gene>
<protein>
    <submittedName>
        <fullName evidence="2">Uncharacterized protein</fullName>
    </submittedName>
</protein>
<comment type="caution">
    <text evidence="2">The sequence shown here is derived from an EMBL/GenBank/DDBJ whole genome shotgun (WGS) entry which is preliminary data.</text>
</comment>
<dbReference type="InterPro" id="IPR036236">
    <property type="entry name" value="Znf_C2H2_sf"/>
</dbReference>
<feature type="region of interest" description="Disordered" evidence="1">
    <location>
        <begin position="129"/>
        <end position="148"/>
    </location>
</feature>
<dbReference type="AlphaFoldDB" id="A0A5E4CJ12"/>
<feature type="compositionally biased region" description="Polar residues" evidence="1">
    <location>
        <begin position="133"/>
        <end position="148"/>
    </location>
</feature>
<sequence length="148" mass="16876">MKEFMVERSPINVNNVEKSSLRCLALKGLIRIILEKIISVNTVGKLFLDYFCSHEQNHIGKKPYECKQCGKPLLQLVNFTPKKILILERMLPGCYEVHRKEFWTPQNAENGGLLHALLKPNHMVAVENHQHHPIQSHSSGDPSTDQGL</sequence>
<accession>A0A5E4CJ12</accession>
<evidence type="ECO:0000313" key="3">
    <source>
        <dbReference type="Proteomes" id="UP000335636"/>
    </source>
</evidence>
<dbReference type="Proteomes" id="UP000335636">
    <property type="component" value="Unassembled WGS sequence"/>
</dbReference>
<keyword evidence="3" id="KW-1185">Reference proteome</keyword>
<evidence type="ECO:0000313" key="2">
    <source>
        <dbReference type="EMBL" id="VTJ81857.1"/>
    </source>
</evidence>
<dbReference type="SUPFAM" id="SSF57667">
    <property type="entry name" value="beta-beta-alpha zinc fingers"/>
    <property type="match status" value="1"/>
</dbReference>
<name>A0A5E4CJ12_MARMO</name>
<reference evidence="2" key="1">
    <citation type="submission" date="2019-04" db="EMBL/GenBank/DDBJ databases">
        <authorList>
            <person name="Alioto T."/>
            <person name="Alioto T."/>
        </authorList>
    </citation>
    <scope>NUCLEOTIDE SEQUENCE [LARGE SCALE GENOMIC DNA]</scope>
</reference>
<dbReference type="EMBL" id="CABDUW010001469">
    <property type="protein sequence ID" value="VTJ81857.1"/>
    <property type="molecule type" value="Genomic_DNA"/>
</dbReference>
<organism evidence="2 3">
    <name type="scientific">Marmota monax</name>
    <name type="common">Woodchuck</name>
    <dbReference type="NCBI Taxonomy" id="9995"/>
    <lineage>
        <taxon>Eukaryota</taxon>
        <taxon>Metazoa</taxon>
        <taxon>Chordata</taxon>
        <taxon>Craniata</taxon>
        <taxon>Vertebrata</taxon>
        <taxon>Euteleostomi</taxon>
        <taxon>Mammalia</taxon>
        <taxon>Eutheria</taxon>
        <taxon>Euarchontoglires</taxon>
        <taxon>Glires</taxon>
        <taxon>Rodentia</taxon>
        <taxon>Sciuromorpha</taxon>
        <taxon>Sciuridae</taxon>
        <taxon>Xerinae</taxon>
        <taxon>Marmotini</taxon>
        <taxon>Marmota</taxon>
    </lineage>
</organism>
<proteinExistence type="predicted"/>